<evidence type="ECO:0000313" key="2">
    <source>
        <dbReference type="Proteomes" id="UP000013827"/>
    </source>
</evidence>
<dbReference type="HOGENOM" id="CLU_071182_0_0_1"/>
<evidence type="ECO:0008006" key="3">
    <source>
        <dbReference type="Google" id="ProtNLM"/>
    </source>
</evidence>
<proteinExistence type="predicted"/>
<organism evidence="1 2">
    <name type="scientific">Emiliania huxleyi (strain CCMP1516)</name>
    <dbReference type="NCBI Taxonomy" id="280463"/>
    <lineage>
        <taxon>Eukaryota</taxon>
        <taxon>Haptista</taxon>
        <taxon>Haptophyta</taxon>
        <taxon>Prymnesiophyceae</taxon>
        <taxon>Isochrysidales</taxon>
        <taxon>Noelaerhabdaceae</taxon>
        <taxon>Emiliania</taxon>
    </lineage>
</organism>
<dbReference type="EnsemblProtists" id="EOD08530">
    <property type="protein sequence ID" value="EOD08530"/>
    <property type="gene ID" value="EMIHUDRAFT_217224"/>
</dbReference>
<dbReference type="Gene3D" id="3.40.630.30">
    <property type="match status" value="1"/>
</dbReference>
<dbReference type="RefSeq" id="XP_005760959.1">
    <property type="nucleotide sequence ID" value="XM_005760902.1"/>
</dbReference>
<evidence type="ECO:0000313" key="1">
    <source>
        <dbReference type="EnsemblProtists" id="EOD08530"/>
    </source>
</evidence>
<dbReference type="KEGG" id="ehx:EMIHUDRAFT_217224"/>
<reference evidence="2" key="1">
    <citation type="journal article" date="2013" name="Nature">
        <title>Pan genome of the phytoplankton Emiliania underpins its global distribution.</title>
        <authorList>
            <person name="Read B.A."/>
            <person name="Kegel J."/>
            <person name="Klute M.J."/>
            <person name="Kuo A."/>
            <person name="Lefebvre S.C."/>
            <person name="Maumus F."/>
            <person name="Mayer C."/>
            <person name="Miller J."/>
            <person name="Monier A."/>
            <person name="Salamov A."/>
            <person name="Young J."/>
            <person name="Aguilar M."/>
            <person name="Claverie J.M."/>
            <person name="Frickenhaus S."/>
            <person name="Gonzalez K."/>
            <person name="Herman E.K."/>
            <person name="Lin Y.C."/>
            <person name="Napier J."/>
            <person name="Ogata H."/>
            <person name="Sarno A.F."/>
            <person name="Shmutz J."/>
            <person name="Schroeder D."/>
            <person name="de Vargas C."/>
            <person name="Verret F."/>
            <person name="von Dassow P."/>
            <person name="Valentin K."/>
            <person name="Van de Peer Y."/>
            <person name="Wheeler G."/>
            <person name="Dacks J.B."/>
            <person name="Delwiche C.F."/>
            <person name="Dyhrman S.T."/>
            <person name="Glockner G."/>
            <person name="John U."/>
            <person name="Richards T."/>
            <person name="Worden A.Z."/>
            <person name="Zhang X."/>
            <person name="Grigoriev I.V."/>
            <person name="Allen A.E."/>
            <person name="Bidle K."/>
            <person name="Borodovsky M."/>
            <person name="Bowler C."/>
            <person name="Brownlee C."/>
            <person name="Cock J.M."/>
            <person name="Elias M."/>
            <person name="Gladyshev V.N."/>
            <person name="Groth M."/>
            <person name="Guda C."/>
            <person name="Hadaegh A."/>
            <person name="Iglesias-Rodriguez M.D."/>
            <person name="Jenkins J."/>
            <person name="Jones B.M."/>
            <person name="Lawson T."/>
            <person name="Leese F."/>
            <person name="Lindquist E."/>
            <person name="Lobanov A."/>
            <person name="Lomsadze A."/>
            <person name="Malik S.B."/>
            <person name="Marsh M.E."/>
            <person name="Mackinder L."/>
            <person name="Mock T."/>
            <person name="Mueller-Roeber B."/>
            <person name="Pagarete A."/>
            <person name="Parker M."/>
            <person name="Probert I."/>
            <person name="Quesneville H."/>
            <person name="Raines C."/>
            <person name="Rensing S.A."/>
            <person name="Riano-Pachon D.M."/>
            <person name="Richier S."/>
            <person name="Rokitta S."/>
            <person name="Shiraiwa Y."/>
            <person name="Soanes D.M."/>
            <person name="van der Giezen M."/>
            <person name="Wahlund T.M."/>
            <person name="Williams B."/>
            <person name="Wilson W."/>
            <person name="Wolfe G."/>
            <person name="Wurch L.L."/>
        </authorList>
    </citation>
    <scope>NUCLEOTIDE SEQUENCE</scope>
</reference>
<sequence length="337" mass="35784">MSSAFSFAPADTSMVIEPMRSDEYERCIDLASAAFNTNNPIMKRAGLSVEDYRAYALLSCSKVKSVDTGLSLVARSADGELLAFLFLKTFDPYQKTSDFKEMMRKSRTTAGLIELVSGLYDNAIMSLRIGSMATGKALHCPMGGTLPSVNGKGAGKALRMRACEVALERGFNTLLVEPAHGATRHIWTKYCGGIVRGEASSETFASKAGDFPLKGSESSVSVVEVVLRKVHRDAAVYKPFYLAKIVVLSARAAAADLEEALRRSVAEAASSAAEHEPPVESLAVVSLASASLDAGRPRAPESTLGGGETTCIICLTRPKTHIAVPCSHQCGPVRGAT</sequence>
<accession>A0A0D3IB95</accession>
<protein>
    <recommendedName>
        <fullName evidence="3">N-acetyltransferase domain-containing protein</fullName>
    </recommendedName>
</protein>
<keyword evidence="2" id="KW-1185">Reference proteome</keyword>
<dbReference type="SUPFAM" id="SSF55729">
    <property type="entry name" value="Acyl-CoA N-acyltransferases (Nat)"/>
    <property type="match status" value="1"/>
</dbReference>
<dbReference type="PaxDb" id="2903-EOD08530"/>
<name>A0A0D3IB95_EMIH1</name>
<dbReference type="AlphaFoldDB" id="A0A0D3IB95"/>
<dbReference type="Proteomes" id="UP000013827">
    <property type="component" value="Unassembled WGS sequence"/>
</dbReference>
<dbReference type="eggNOG" id="ENOG502SXJD">
    <property type="taxonomic scope" value="Eukaryota"/>
</dbReference>
<dbReference type="InterPro" id="IPR016181">
    <property type="entry name" value="Acyl_CoA_acyltransferase"/>
</dbReference>
<reference evidence="1" key="2">
    <citation type="submission" date="2024-10" db="UniProtKB">
        <authorList>
            <consortium name="EnsemblProtists"/>
        </authorList>
    </citation>
    <scope>IDENTIFICATION</scope>
</reference>
<dbReference type="GeneID" id="17254790"/>